<dbReference type="InterPro" id="IPR036188">
    <property type="entry name" value="FAD/NAD-bd_sf"/>
</dbReference>
<sequence>VPIVQRAYEIWFEMNENSKVPIIDTYGGLLIGRKTGDIESAIKSANKYDIPIKKMTTDEISQKFSVLNPPNEYIGLFESRGGAVFVENSINHMLNTALNKGSIHKYNERVIRWSKKSNYYLVETNLGNYKAEKLVFSSGAWITKLLPTLKLPIKVERQVLFWFSPRKNPDKFKSINMPNTGWDLDNGLSFYAMPNIENRGFKVAMHHNGDFVDPDTLIRESNDSDLKTVRDFLEQHIPDGNGDLIDSKVCMYTDTPDQDFLIDSHPDDENIIICSPCSGHGFKFTPAIGEICSSLIINNSTNFDLDEFSLERFF</sequence>
<dbReference type="Pfam" id="PF01266">
    <property type="entry name" value="DAO"/>
    <property type="match status" value="1"/>
</dbReference>
<evidence type="ECO:0000256" key="4">
    <source>
        <dbReference type="ARBA" id="ARBA00023002"/>
    </source>
</evidence>
<dbReference type="NCBIfam" id="NF008425">
    <property type="entry name" value="PRK11259.1"/>
    <property type="match status" value="1"/>
</dbReference>
<keyword evidence="4" id="KW-0560">Oxidoreductase</keyword>
<feature type="non-terminal residue" evidence="6">
    <location>
        <position position="1"/>
    </location>
</feature>
<gene>
    <name evidence="6" type="ORF">METZ01_LOCUS334379</name>
</gene>
<proteinExistence type="predicted"/>
<dbReference type="GO" id="GO:0050660">
    <property type="term" value="F:flavin adenine dinucleotide binding"/>
    <property type="evidence" value="ECO:0007669"/>
    <property type="project" value="InterPro"/>
</dbReference>
<dbReference type="InterPro" id="IPR045170">
    <property type="entry name" value="MTOX"/>
</dbReference>
<dbReference type="InterPro" id="IPR006076">
    <property type="entry name" value="FAD-dep_OxRdtase"/>
</dbReference>
<evidence type="ECO:0000256" key="2">
    <source>
        <dbReference type="ARBA" id="ARBA00022630"/>
    </source>
</evidence>
<dbReference type="PANTHER" id="PTHR10961">
    <property type="entry name" value="PEROXISOMAL SARCOSINE OXIDASE"/>
    <property type="match status" value="1"/>
</dbReference>
<dbReference type="Gene3D" id="3.50.50.60">
    <property type="entry name" value="FAD/NAD(P)-binding domain"/>
    <property type="match status" value="1"/>
</dbReference>
<dbReference type="PANTHER" id="PTHR10961:SF7">
    <property type="entry name" value="FAD DEPENDENT OXIDOREDUCTASE DOMAIN-CONTAINING PROTEIN"/>
    <property type="match status" value="1"/>
</dbReference>
<organism evidence="6">
    <name type="scientific">marine metagenome</name>
    <dbReference type="NCBI Taxonomy" id="408172"/>
    <lineage>
        <taxon>unclassified sequences</taxon>
        <taxon>metagenomes</taxon>
        <taxon>ecological metagenomes</taxon>
    </lineage>
</organism>
<evidence type="ECO:0000313" key="6">
    <source>
        <dbReference type="EMBL" id="SVC81525.1"/>
    </source>
</evidence>
<name>A0A382Q9B8_9ZZZZ</name>
<dbReference type="SUPFAM" id="SSF54373">
    <property type="entry name" value="FAD-linked reductases, C-terminal domain"/>
    <property type="match status" value="1"/>
</dbReference>
<dbReference type="Gene3D" id="3.30.9.10">
    <property type="entry name" value="D-Amino Acid Oxidase, subunit A, domain 2"/>
    <property type="match status" value="1"/>
</dbReference>
<evidence type="ECO:0000259" key="5">
    <source>
        <dbReference type="Pfam" id="PF01266"/>
    </source>
</evidence>
<reference evidence="6" key="1">
    <citation type="submission" date="2018-05" db="EMBL/GenBank/DDBJ databases">
        <authorList>
            <person name="Lanie J.A."/>
            <person name="Ng W.-L."/>
            <person name="Kazmierczak K.M."/>
            <person name="Andrzejewski T.M."/>
            <person name="Davidsen T.M."/>
            <person name="Wayne K.J."/>
            <person name="Tettelin H."/>
            <person name="Glass J.I."/>
            <person name="Rusch D."/>
            <person name="Podicherti R."/>
            <person name="Tsui H.-C.T."/>
            <person name="Winkler M.E."/>
        </authorList>
    </citation>
    <scope>NUCLEOTIDE SEQUENCE</scope>
</reference>
<dbReference type="EMBL" id="UINC01112521">
    <property type="protein sequence ID" value="SVC81525.1"/>
    <property type="molecule type" value="Genomic_DNA"/>
</dbReference>
<keyword evidence="2" id="KW-0285">Flavoprotein</keyword>
<feature type="domain" description="FAD dependent oxidoreductase" evidence="5">
    <location>
        <begin position="2"/>
        <end position="293"/>
    </location>
</feature>
<comment type="cofactor">
    <cofactor evidence="1">
        <name>FAD</name>
        <dbReference type="ChEBI" id="CHEBI:57692"/>
    </cofactor>
</comment>
<dbReference type="AlphaFoldDB" id="A0A382Q9B8"/>
<protein>
    <recommendedName>
        <fullName evidence="5">FAD dependent oxidoreductase domain-containing protein</fullName>
    </recommendedName>
</protein>
<evidence type="ECO:0000256" key="1">
    <source>
        <dbReference type="ARBA" id="ARBA00001974"/>
    </source>
</evidence>
<dbReference type="GO" id="GO:0008115">
    <property type="term" value="F:sarcosine oxidase activity"/>
    <property type="evidence" value="ECO:0007669"/>
    <property type="project" value="TreeGrafter"/>
</dbReference>
<accession>A0A382Q9B8</accession>
<keyword evidence="3" id="KW-0274">FAD</keyword>
<evidence type="ECO:0000256" key="3">
    <source>
        <dbReference type="ARBA" id="ARBA00022827"/>
    </source>
</evidence>
<dbReference type="SUPFAM" id="SSF51905">
    <property type="entry name" value="FAD/NAD(P)-binding domain"/>
    <property type="match status" value="1"/>
</dbReference>